<dbReference type="EMBL" id="NAJQ01001200">
    <property type="protein sequence ID" value="TKA61579.1"/>
    <property type="molecule type" value="Genomic_DNA"/>
</dbReference>
<organism evidence="1 2">
    <name type="scientific">Friedmanniomyces simplex</name>
    <dbReference type="NCBI Taxonomy" id="329884"/>
    <lineage>
        <taxon>Eukaryota</taxon>
        <taxon>Fungi</taxon>
        <taxon>Dikarya</taxon>
        <taxon>Ascomycota</taxon>
        <taxon>Pezizomycotina</taxon>
        <taxon>Dothideomycetes</taxon>
        <taxon>Dothideomycetidae</taxon>
        <taxon>Mycosphaerellales</taxon>
        <taxon>Teratosphaeriaceae</taxon>
        <taxon>Friedmanniomyces</taxon>
    </lineage>
</organism>
<name>A0A4V5ND78_9PEZI</name>
<sequence>MAQLSRSPIVDLPSEPKDHLTALPPELKHVIFEHLLPSHRPDKELQTEVLHWLKCHAAITGYKKSYDTQQGRRHLTGKQGLLFWVKRRCVFCGKQTQRSAILANGLRCCMSCDKEQWPEKITKTKAKEEFDLRDHHLLPRHHLLHLPHATVPKLGTPSGITKPRYGTFRVANVMTTMFLLSDVRRLAEKIHGDLDTHLKRRKLEAEDRKQKKELRMEAKRNSDLEWMKMHEPFRYAKETGGSIDEAGRELQALMTQAGLTLEDVKLGGQALRCYFGL</sequence>
<proteinExistence type="predicted"/>
<evidence type="ECO:0000313" key="2">
    <source>
        <dbReference type="Proteomes" id="UP000309340"/>
    </source>
</evidence>
<keyword evidence="2" id="KW-1185">Reference proteome</keyword>
<dbReference type="Gene3D" id="3.90.530.10">
    <property type="entry name" value="XPA C-terminal domain"/>
    <property type="match status" value="1"/>
</dbReference>
<dbReference type="AlphaFoldDB" id="A0A4V5ND78"/>
<dbReference type="InterPro" id="IPR037129">
    <property type="entry name" value="XPA_sf"/>
</dbReference>
<dbReference type="OrthoDB" id="5313288at2759"/>
<protein>
    <submittedName>
        <fullName evidence="1">Uncharacterized protein</fullName>
    </submittedName>
</protein>
<dbReference type="STRING" id="329884.A0A4V5ND78"/>
<reference evidence="1 2" key="1">
    <citation type="submission" date="2017-03" db="EMBL/GenBank/DDBJ databases">
        <title>Genomes of endolithic fungi from Antarctica.</title>
        <authorList>
            <person name="Coleine C."/>
            <person name="Masonjones S."/>
            <person name="Stajich J.E."/>
        </authorList>
    </citation>
    <scope>NUCLEOTIDE SEQUENCE [LARGE SCALE GENOMIC DNA]</scope>
    <source>
        <strain evidence="1 2">CCFEE 5184</strain>
    </source>
</reference>
<gene>
    <name evidence="1" type="ORF">B0A55_11619</name>
</gene>
<evidence type="ECO:0000313" key="1">
    <source>
        <dbReference type="EMBL" id="TKA61579.1"/>
    </source>
</evidence>
<dbReference type="Proteomes" id="UP000309340">
    <property type="component" value="Unassembled WGS sequence"/>
</dbReference>
<accession>A0A4V5ND78</accession>
<comment type="caution">
    <text evidence="1">The sequence shown here is derived from an EMBL/GenBank/DDBJ whole genome shotgun (WGS) entry which is preliminary data.</text>
</comment>